<dbReference type="InterPro" id="IPR012001">
    <property type="entry name" value="Thiamin_PyroP_enz_TPP-bd_dom"/>
</dbReference>
<keyword evidence="7" id="KW-0210">Decarboxylase</keyword>
<dbReference type="RefSeq" id="WP_158926854.1">
    <property type="nucleotide sequence ID" value="NZ_CP047020.1"/>
</dbReference>
<evidence type="ECO:0000256" key="7">
    <source>
        <dbReference type="ARBA" id="ARBA00022793"/>
    </source>
</evidence>
<dbReference type="GO" id="GO:0000287">
    <property type="term" value="F:magnesium ion binding"/>
    <property type="evidence" value="ECO:0007669"/>
    <property type="project" value="InterPro"/>
</dbReference>
<organism evidence="17 18">
    <name type="scientific">Streptomyces broussonetiae</name>
    <dbReference type="NCBI Taxonomy" id="2686304"/>
    <lineage>
        <taxon>Bacteria</taxon>
        <taxon>Bacillati</taxon>
        <taxon>Actinomycetota</taxon>
        <taxon>Actinomycetes</taxon>
        <taxon>Kitasatosporales</taxon>
        <taxon>Streptomycetaceae</taxon>
        <taxon>Streptomyces</taxon>
    </lineage>
</organism>
<dbReference type="PANTHER" id="PTHR43452:SF30">
    <property type="entry name" value="PYRUVATE DECARBOXYLASE ISOZYME 1-RELATED"/>
    <property type="match status" value="1"/>
</dbReference>
<accession>A0A6I6NG35</accession>
<dbReference type="CDD" id="cd07038">
    <property type="entry name" value="TPP_PYR_PDC_IPDC_like"/>
    <property type="match status" value="1"/>
</dbReference>
<dbReference type="Pfam" id="PF02775">
    <property type="entry name" value="TPP_enzyme_C"/>
    <property type="match status" value="1"/>
</dbReference>
<feature type="compositionally biased region" description="Low complexity" evidence="13">
    <location>
        <begin position="407"/>
        <end position="426"/>
    </location>
</feature>
<feature type="binding site" evidence="11">
    <location>
        <position position="506"/>
    </location>
    <ligand>
        <name>Mg(2+)</name>
        <dbReference type="ChEBI" id="CHEBI:18420"/>
    </ligand>
</feature>
<evidence type="ECO:0000259" key="15">
    <source>
        <dbReference type="Pfam" id="PF02775"/>
    </source>
</evidence>
<evidence type="ECO:0000256" key="2">
    <source>
        <dbReference type="ARBA" id="ARBA00001964"/>
    </source>
</evidence>
<keyword evidence="6 11" id="KW-0479">Metal-binding</keyword>
<name>A0A6I6NG35_9ACTN</name>
<dbReference type="InterPro" id="IPR012110">
    <property type="entry name" value="PDC/IPDC-like"/>
</dbReference>
<dbReference type="GO" id="GO:0005829">
    <property type="term" value="C:cytosol"/>
    <property type="evidence" value="ECO:0007669"/>
    <property type="project" value="TreeGrafter"/>
</dbReference>
<comment type="similarity">
    <text evidence="4 12">Belongs to the TPP enzyme family.</text>
</comment>
<gene>
    <name evidence="17" type="ORF">GQF42_35675</name>
</gene>
<dbReference type="GO" id="GO:0030976">
    <property type="term" value="F:thiamine pyrophosphate binding"/>
    <property type="evidence" value="ECO:0007669"/>
    <property type="project" value="InterPro"/>
</dbReference>
<feature type="region of interest" description="Disordered" evidence="13">
    <location>
        <begin position="614"/>
        <end position="636"/>
    </location>
</feature>
<dbReference type="Gene3D" id="3.40.50.1220">
    <property type="entry name" value="TPP-binding domain"/>
    <property type="match status" value="1"/>
</dbReference>
<evidence type="ECO:0000256" key="11">
    <source>
        <dbReference type="PIRSR" id="PIRSR036565-2"/>
    </source>
</evidence>
<evidence type="ECO:0000256" key="8">
    <source>
        <dbReference type="ARBA" id="ARBA00022842"/>
    </source>
</evidence>
<dbReference type="Gene3D" id="3.40.50.970">
    <property type="match status" value="2"/>
</dbReference>
<comment type="cofactor">
    <cofactor evidence="11">
        <name>Mg(2+)</name>
        <dbReference type="ChEBI" id="CHEBI:18420"/>
    </cofactor>
    <text evidence="11">Binds 1 Mg(2+) per subunit.</text>
</comment>
<dbReference type="PANTHER" id="PTHR43452">
    <property type="entry name" value="PYRUVATE DECARBOXYLASE"/>
    <property type="match status" value="1"/>
</dbReference>
<protein>
    <recommendedName>
        <fullName evidence="5">Alpha-keto-acid decarboxylase</fullName>
    </recommendedName>
</protein>
<dbReference type="KEGG" id="sbro:GQF42_35675"/>
<comment type="cofactor">
    <cofactor evidence="2">
        <name>thiamine diphosphate</name>
        <dbReference type="ChEBI" id="CHEBI:58937"/>
    </cofactor>
</comment>
<dbReference type="PIRSF" id="PIRSF036565">
    <property type="entry name" value="Pyruvt_ip_decrb"/>
    <property type="match status" value="1"/>
</dbReference>
<evidence type="ECO:0000256" key="3">
    <source>
        <dbReference type="ARBA" id="ARBA00002938"/>
    </source>
</evidence>
<dbReference type="InterPro" id="IPR029061">
    <property type="entry name" value="THDP-binding"/>
</dbReference>
<evidence type="ECO:0000256" key="4">
    <source>
        <dbReference type="ARBA" id="ARBA00007812"/>
    </source>
</evidence>
<evidence type="ECO:0000313" key="17">
    <source>
        <dbReference type="EMBL" id="QHA07915.1"/>
    </source>
</evidence>
<dbReference type="InterPro" id="IPR029035">
    <property type="entry name" value="DHS-like_NAD/FAD-binding_dom"/>
</dbReference>
<keyword evidence="10" id="KW-0456">Lyase</keyword>
<dbReference type="CDD" id="cd02005">
    <property type="entry name" value="TPP_PDC_IPDC"/>
    <property type="match status" value="1"/>
</dbReference>
<feature type="region of interest" description="Disordered" evidence="13">
    <location>
        <begin position="1"/>
        <end position="67"/>
    </location>
</feature>
<evidence type="ECO:0000259" key="14">
    <source>
        <dbReference type="Pfam" id="PF00205"/>
    </source>
</evidence>
<keyword evidence="18" id="KW-1185">Reference proteome</keyword>
<evidence type="ECO:0000313" key="18">
    <source>
        <dbReference type="Proteomes" id="UP000436138"/>
    </source>
</evidence>
<dbReference type="Proteomes" id="UP000436138">
    <property type="component" value="Chromosome"/>
</dbReference>
<evidence type="ECO:0000256" key="12">
    <source>
        <dbReference type="RuleBase" id="RU362132"/>
    </source>
</evidence>
<dbReference type="SUPFAM" id="SSF52518">
    <property type="entry name" value="Thiamin diphosphate-binding fold (THDP-binding)"/>
    <property type="match status" value="2"/>
</dbReference>
<evidence type="ECO:0000256" key="6">
    <source>
        <dbReference type="ARBA" id="ARBA00022723"/>
    </source>
</evidence>
<dbReference type="SUPFAM" id="SSF52467">
    <property type="entry name" value="DHS-like NAD/FAD-binding domain"/>
    <property type="match status" value="1"/>
</dbReference>
<comment type="cofactor">
    <cofactor evidence="1">
        <name>a metal cation</name>
        <dbReference type="ChEBI" id="CHEBI:25213"/>
    </cofactor>
</comment>
<sequence length="636" mass="67754">MPLQRALAPPKGPGYEAARNSLVVPPVSGSASLRRPPTISHRKMDISRSPPGGDDTGDSEAQTMSTSPSRWMTIGDFLLRRLKEAGVGHLFGVPGDFNLELLQQLQDTGTLKWVGNCSELNASYAADGYARLNGMGALLVTNAVGALSAINGVAGSYSEHVPVVCICGSIPLKSIDRGLGMHHTMADGTWDRFLGAYAQVTAAQARLTPHNAVTEIDRLILTAWREKLPVYLELPSDIAYLDIEVPEAPLVLAQPPSDPERLRSCITAIADHLSAAKSPAVLVDLDADRFGVAADVMGLAEKLRLPVAVISTAKAVIDETFPYYVGIYNGRASEPHVRAAIETSDCLLSIGYRPIEVTTGDFTASLPADTIQARSHSVDIGDDNYQAVTLQEVIRGVLDTVPHGTSRAAPQRGATGRGATATGAPAGGSTNLTQAAYWQAIQSYLRAGDVLLLDNGTSYALLGLQLPPDCTFVGSINWGSIGYSVAALLGTLTAAPDRRHLLFLGDGSFQLTAQELSTILRHDHKPVIFLINNGGYTIERGYLGKTEQYNDIATWAYADLPRVLRPDTTARSFVVKTPADLAEALSAPNDTLIFIEAVMDPYDAPAAVMASSNTGADIDYGPRGPQHRDNAQLRPA</sequence>
<reference evidence="17 18" key="1">
    <citation type="submission" date="2019-12" db="EMBL/GenBank/DDBJ databases">
        <title>Streptomyces sp. strain T44 isolated from rhizosphere soil of Broussonetia papyrifera.</title>
        <authorList>
            <person name="Mo P."/>
        </authorList>
    </citation>
    <scope>NUCLEOTIDE SEQUENCE [LARGE SCALE GENOMIC DNA]</scope>
    <source>
        <strain evidence="17 18">T44</strain>
    </source>
</reference>
<feature type="compositionally biased region" description="Basic and acidic residues" evidence="13">
    <location>
        <begin position="626"/>
        <end position="636"/>
    </location>
</feature>
<dbReference type="InterPro" id="IPR011766">
    <property type="entry name" value="TPP_enzyme_TPP-bd"/>
</dbReference>
<dbReference type="AlphaFoldDB" id="A0A6I6NG35"/>
<dbReference type="GO" id="GO:0000949">
    <property type="term" value="P:aromatic amino acid family catabolic process to alcohol via Ehrlich pathway"/>
    <property type="evidence" value="ECO:0007669"/>
    <property type="project" value="TreeGrafter"/>
</dbReference>
<dbReference type="InterPro" id="IPR000399">
    <property type="entry name" value="TPP-bd_CS"/>
</dbReference>
<evidence type="ECO:0000256" key="1">
    <source>
        <dbReference type="ARBA" id="ARBA00001920"/>
    </source>
</evidence>
<evidence type="ECO:0000256" key="9">
    <source>
        <dbReference type="ARBA" id="ARBA00023052"/>
    </source>
</evidence>
<dbReference type="FunFam" id="3.40.50.970:FF:000024">
    <property type="entry name" value="Pyruvate decarboxylase isozyme"/>
    <property type="match status" value="1"/>
</dbReference>
<dbReference type="GO" id="GO:0004737">
    <property type="term" value="F:pyruvate decarboxylase activity"/>
    <property type="evidence" value="ECO:0007669"/>
    <property type="project" value="TreeGrafter"/>
</dbReference>
<dbReference type="InterPro" id="IPR012000">
    <property type="entry name" value="Thiamin_PyroP_enz_cen_dom"/>
</dbReference>
<feature type="domain" description="Thiamine pyrophosphate enzyme N-terminal TPP-binding" evidence="16">
    <location>
        <begin position="72"/>
        <end position="179"/>
    </location>
</feature>
<feature type="binding site" evidence="11">
    <location>
        <position position="535"/>
    </location>
    <ligand>
        <name>Mg(2+)</name>
        <dbReference type="ChEBI" id="CHEBI:18420"/>
    </ligand>
</feature>
<dbReference type="InterPro" id="IPR047213">
    <property type="entry name" value="TPP_PYR_PDC_IPDC-like"/>
</dbReference>
<dbReference type="EMBL" id="CP047020">
    <property type="protein sequence ID" value="QHA07915.1"/>
    <property type="molecule type" value="Genomic_DNA"/>
</dbReference>
<proteinExistence type="inferred from homology"/>
<evidence type="ECO:0000259" key="16">
    <source>
        <dbReference type="Pfam" id="PF02776"/>
    </source>
</evidence>
<evidence type="ECO:0000256" key="13">
    <source>
        <dbReference type="SAM" id="MobiDB-lite"/>
    </source>
</evidence>
<feature type="domain" description="Thiamine pyrophosphate enzyme central" evidence="14">
    <location>
        <begin position="266"/>
        <end position="398"/>
    </location>
</feature>
<evidence type="ECO:0000256" key="10">
    <source>
        <dbReference type="ARBA" id="ARBA00023239"/>
    </source>
</evidence>
<dbReference type="Pfam" id="PF02776">
    <property type="entry name" value="TPP_enzyme_N"/>
    <property type="match status" value="1"/>
</dbReference>
<feature type="binding site" evidence="11">
    <location>
        <position position="533"/>
    </location>
    <ligand>
        <name>Mg(2+)</name>
        <dbReference type="ChEBI" id="CHEBI:18420"/>
    </ligand>
</feature>
<comment type="function">
    <text evidence="3">Decarboxylates branched-chain and aromatic alpha-keto acids to aldehydes.</text>
</comment>
<evidence type="ECO:0000256" key="5">
    <source>
        <dbReference type="ARBA" id="ARBA00020054"/>
    </source>
</evidence>
<feature type="region of interest" description="Disordered" evidence="13">
    <location>
        <begin position="402"/>
        <end position="426"/>
    </location>
</feature>
<dbReference type="InterPro" id="IPR047214">
    <property type="entry name" value="TPP_PDC_IPDC"/>
</dbReference>
<dbReference type="Pfam" id="PF00205">
    <property type="entry name" value="TPP_enzyme_M"/>
    <property type="match status" value="1"/>
</dbReference>
<keyword evidence="8 11" id="KW-0460">Magnesium</keyword>
<feature type="domain" description="Thiamine pyrophosphate enzyme TPP-binding" evidence="15">
    <location>
        <begin position="470"/>
        <end position="585"/>
    </location>
</feature>
<keyword evidence="9 12" id="KW-0786">Thiamine pyrophosphate</keyword>
<dbReference type="PROSITE" id="PS00187">
    <property type="entry name" value="TPP_ENZYMES"/>
    <property type="match status" value="1"/>
</dbReference>